<organism evidence="2 3">
    <name type="scientific">Taxus chinensis</name>
    <name type="common">Chinese yew</name>
    <name type="synonym">Taxus wallichiana var. chinensis</name>
    <dbReference type="NCBI Taxonomy" id="29808"/>
    <lineage>
        <taxon>Eukaryota</taxon>
        <taxon>Viridiplantae</taxon>
        <taxon>Streptophyta</taxon>
        <taxon>Embryophyta</taxon>
        <taxon>Tracheophyta</taxon>
        <taxon>Spermatophyta</taxon>
        <taxon>Pinopsida</taxon>
        <taxon>Pinidae</taxon>
        <taxon>Conifers II</taxon>
        <taxon>Cupressales</taxon>
        <taxon>Taxaceae</taxon>
        <taxon>Taxus</taxon>
    </lineage>
</organism>
<reference evidence="2 3" key="1">
    <citation type="journal article" date="2021" name="Nat. Plants">
        <title>The Taxus genome provides insights into paclitaxel biosynthesis.</title>
        <authorList>
            <person name="Xiong X."/>
            <person name="Gou J."/>
            <person name="Liao Q."/>
            <person name="Li Y."/>
            <person name="Zhou Q."/>
            <person name="Bi G."/>
            <person name="Li C."/>
            <person name="Du R."/>
            <person name="Wang X."/>
            <person name="Sun T."/>
            <person name="Guo L."/>
            <person name="Liang H."/>
            <person name="Lu P."/>
            <person name="Wu Y."/>
            <person name="Zhang Z."/>
            <person name="Ro D.K."/>
            <person name="Shang Y."/>
            <person name="Huang S."/>
            <person name="Yan J."/>
        </authorList>
    </citation>
    <scope>NUCLEOTIDE SEQUENCE [LARGE SCALE GENOMIC DNA]</scope>
    <source>
        <strain evidence="2">Ta-2019</strain>
    </source>
</reference>
<evidence type="ECO:0000313" key="2">
    <source>
        <dbReference type="EMBL" id="KAH9323154.1"/>
    </source>
</evidence>
<feature type="non-terminal residue" evidence="2">
    <location>
        <position position="69"/>
    </location>
</feature>
<feature type="non-terminal residue" evidence="2">
    <location>
        <position position="1"/>
    </location>
</feature>
<sequence length="69" mass="7390">VKKEPVEEDLMMKHSELPSGLENIIVLSESEESGVPASISAPEAPMDKDKEVQSTELPSTIDSSVPEAP</sequence>
<feature type="region of interest" description="Disordered" evidence="1">
    <location>
        <begin position="31"/>
        <end position="69"/>
    </location>
</feature>
<proteinExistence type="predicted"/>
<comment type="caution">
    <text evidence="2">The sequence shown here is derived from an EMBL/GenBank/DDBJ whole genome shotgun (WGS) entry which is preliminary data.</text>
</comment>
<dbReference type="Proteomes" id="UP000824469">
    <property type="component" value="Unassembled WGS sequence"/>
</dbReference>
<evidence type="ECO:0000256" key="1">
    <source>
        <dbReference type="SAM" id="MobiDB-lite"/>
    </source>
</evidence>
<dbReference type="EMBL" id="JAHRHJ020000003">
    <property type="protein sequence ID" value="KAH9323154.1"/>
    <property type="molecule type" value="Genomic_DNA"/>
</dbReference>
<name>A0AA38GGA6_TAXCH</name>
<protein>
    <submittedName>
        <fullName evidence="2">Uncharacterized protein</fullName>
    </submittedName>
</protein>
<accession>A0AA38GGA6</accession>
<dbReference type="AlphaFoldDB" id="A0AA38GGA6"/>
<evidence type="ECO:0000313" key="3">
    <source>
        <dbReference type="Proteomes" id="UP000824469"/>
    </source>
</evidence>
<gene>
    <name evidence="2" type="ORF">KI387_017793</name>
</gene>
<keyword evidence="3" id="KW-1185">Reference proteome</keyword>
<feature type="compositionally biased region" description="Polar residues" evidence="1">
    <location>
        <begin position="54"/>
        <end position="63"/>
    </location>
</feature>